<organism evidence="2 3">
    <name type="scientific">Paraglaciecola chathamensis S18K6</name>
    <dbReference type="NCBI Taxonomy" id="1127672"/>
    <lineage>
        <taxon>Bacteria</taxon>
        <taxon>Pseudomonadati</taxon>
        <taxon>Pseudomonadota</taxon>
        <taxon>Gammaproteobacteria</taxon>
        <taxon>Alteromonadales</taxon>
        <taxon>Alteromonadaceae</taxon>
        <taxon>Paraglaciecola</taxon>
    </lineage>
</organism>
<gene>
    <name evidence="2" type="ORF">GCHA_0363</name>
</gene>
<feature type="chain" id="PRO_5043618434" description="CHRD domain-containing protein" evidence="1">
    <location>
        <begin position="25"/>
        <end position="125"/>
    </location>
</feature>
<dbReference type="AlphaFoldDB" id="A0AAV3UTB6"/>
<sequence length="125" mass="13719">MRKHYLLLLSALLTTPLVINQAMAHGNTEPVHGGVVKIVGEYSFEMKAQGKEVSVWVFYDGEPLNASDLQLRLKVKGKGRKEVVTIPAREANEFTGPLDLAGIEQVLAMLTLEDGVSKIVGKYKL</sequence>
<keyword evidence="1" id="KW-0732">Signal</keyword>
<dbReference type="EMBL" id="BAEM01000006">
    <property type="protein sequence ID" value="GAC08327.1"/>
    <property type="molecule type" value="Genomic_DNA"/>
</dbReference>
<evidence type="ECO:0000256" key="1">
    <source>
        <dbReference type="SAM" id="SignalP"/>
    </source>
</evidence>
<evidence type="ECO:0008006" key="4">
    <source>
        <dbReference type="Google" id="ProtNLM"/>
    </source>
</evidence>
<evidence type="ECO:0000313" key="2">
    <source>
        <dbReference type="EMBL" id="GAC08327.1"/>
    </source>
</evidence>
<feature type="signal peptide" evidence="1">
    <location>
        <begin position="1"/>
        <end position="24"/>
    </location>
</feature>
<comment type="caution">
    <text evidence="2">The sequence shown here is derived from an EMBL/GenBank/DDBJ whole genome shotgun (WGS) entry which is preliminary data.</text>
</comment>
<dbReference type="Proteomes" id="UP000006320">
    <property type="component" value="Unassembled WGS sequence"/>
</dbReference>
<proteinExistence type="predicted"/>
<name>A0AAV3UTB6_9ALTE</name>
<evidence type="ECO:0000313" key="3">
    <source>
        <dbReference type="Proteomes" id="UP000006320"/>
    </source>
</evidence>
<protein>
    <recommendedName>
        <fullName evidence="4">CHRD domain-containing protein</fullName>
    </recommendedName>
</protein>
<reference evidence="2 3" key="1">
    <citation type="journal article" date="2017" name="Antonie Van Leeuwenhoek">
        <title>Rhizobium rhizosphaerae sp. nov., a novel species isolated from rice rhizosphere.</title>
        <authorList>
            <person name="Zhao J.J."/>
            <person name="Zhang J."/>
            <person name="Zhang R.J."/>
            <person name="Zhang C.W."/>
            <person name="Yin H.Q."/>
            <person name="Zhang X.X."/>
        </authorList>
    </citation>
    <scope>NUCLEOTIDE SEQUENCE [LARGE SCALE GENOMIC DNA]</scope>
    <source>
        <strain evidence="2 3">S18K6</strain>
    </source>
</reference>
<accession>A0AAV3UTB6</accession>
<dbReference type="RefSeq" id="WP_007984381.1">
    <property type="nucleotide sequence ID" value="NZ_BAEM01000006.1"/>
</dbReference>